<keyword evidence="4" id="KW-1003">Cell membrane</keyword>
<dbReference type="Gene3D" id="3.30.70.1440">
    <property type="entry name" value="Multidrug efflux transporter AcrB pore domain"/>
    <property type="match status" value="1"/>
</dbReference>
<dbReference type="GO" id="GO:0005886">
    <property type="term" value="C:plasma membrane"/>
    <property type="evidence" value="ECO:0007669"/>
    <property type="project" value="UniProtKB-SubCell"/>
</dbReference>
<evidence type="ECO:0000313" key="9">
    <source>
        <dbReference type="EMBL" id="MBR7618740.1"/>
    </source>
</evidence>
<dbReference type="SUPFAM" id="SSF82866">
    <property type="entry name" value="Multidrug efflux transporter AcrB transmembrane domain"/>
    <property type="match status" value="2"/>
</dbReference>
<evidence type="ECO:0000256" key="7">
    <source>
        <dbReference type="ARBA" id="ARBA00023136"/>
    </source>
</evidence>
<accession>A0A941CY25</accession>
<dbReference type="EMBL" id="JAGSGD010000001">
    <property type="protein sequence ID" value="MBR7618740.1"/>
    <property type="molecule type" value="Genomic_DNA"/>
</dbReference>
<dbReference type="Gene3D" id="3.30.2090.10">
    <property type="entry name" value="Multidrug efflux transporter AcrB TolC docking domain, DN and DC subdomains"/>
    <property type="match status" value="2"/>
</dbReference>
<feature type="transmembrane region" description="Helical" evidence="8">
    <location>
        <begin position="390"/>
        <end position="411"/>
    </location>
</feature>
<evidence type="ECO:0000256" key="5">
    <source>
        <dbReference type="ARBA" id="ARBA00022692"/>
    </source>
</evidence>
<feature type="transmembrane region" description="Helical" evidence="8">
    <location>
        <begin position="1011"/>
        <end position="1033"/>
    </location>
</feature>
<keyword evidence="7 8" id="KW-0472">Membrane</keyword>
<reference evidence="9" key="1">
    <citation type="submission" date="2021-04" db="EMBL/GenBank/DDBJ databases">
        <title>Draft genome assembly of strain Phenylobacterium sp. 20VBR1 using MiniION and Illumina platforms.</title>
        <authorList>
            <person name="Thomas F.A."/>
            <person name="Krishnan K.P."/>
            <person name="Sinha R.K."/>
        </authorList>
    </citation>
    <scope>NUCLEOTIDE SEQUENCE</scope>
    <source>
        <strain evidence="9">20VBR1</strain>
    </source>
</reference>
<dbReference type="RefSeq" id="WP_215338646.1">
    <property type="nucleotide sequence ID" value="NZ_JAGSGD010000001.1"/>
</dbReference>
<gene>
    <name evidence="9" type="ORF">JKL49_05000</name>
</gene>
<organism evidence="9 10">
    <name type="scientific">Phenylobacterium glaciei</name>
    <dbReference type="NCBI Taxonomy" id="2803784"/>
    <lineage>
        <taxon>Bacteria</taxon>
        <taxon>Pseudomonadati</taxon>
        <taxon>Pseudomonadota</taxon>
        <taxon>Alphaproteobacteria</taxon>
        <taxon>Caulobacterales</taxon>
        <taxon>Caulobacteraceae</taxon>
        <taxon>Phenylobacterium</taxon>
    </lineage>
</organism>
<dbReference type="InterPro" id="IPR004763">
    <property type="entry name" value="CusA-like"/>
</dbReference>
<comment type="caution">
    <text evidence="9">The sequence shown here is derived from an EMBL/GenBank/DDBJ whole genome shotgun (WGS) entry which is preliminary data.</text>
</comment>
<dbReference type="InterPro" id="IPR001036">
    <property type="entry name" value="Acrflvin-R"/>
</dbReference>
<dbReference type="Gene3D" id="1.20.1640.10">
    <property type="entry name" value="Multidrug efflux transporter AcrB transmembrane domain"/>
    <property type="match status" value="2"/>
</dbReference>
<dbReference type="Gene3D" id="3.30.70.1320">
    <property type="entry name" value="Multidrug efflux transporter AcrB pore domain like"/>
    <property type="match status" value="1"/>
</dbReference>
<dbReference type="PANTHER" id="PTHR32063">
    <property type="match status" value="1"/>
</dbReference>
<dbReference type="InterPro" id="IPR027463">
    <property type="entry name" value="AcrB_DN_DC_subdom"/>
</dbReference>
<evidence type="ECO:0000256" key="6">
    <source>
        <dbReference type="ARBA" id="ARBA00022989"/>
    </source>
</evidence>
<dbReference type="SUPFAM" id="SSF82693">
    <property type="entry name" value="Multidrug efflux transporter AcrB pore domain, PN1, PN2, PC1 and PC2 subdomains"/>
    <property type="match status" value="2"/>
</dbReference>
<feature type="transmembrane region" description="Helical" evidence="8">
    <location>
        <begin position="898"/>
        <end position="918"/>
    </location>
</feature>
<dbReference type="Proteomes" id="UP000622580">
    <property type="component" value="Unassembled WGS sequence"/>
</dbReference>
<dbReference type="Gene3D" id="3.30.70.1430">
    <property type="entry name" value="Multidrug efflux transporter AcrB pore domain"/>
    <property type="match status" value="2"/>
</dbReference>
<feature type="transmembrane region" description="Helical" evidence="8">
    <location>
        <begin position="924"/>
        <end position="948"/>
    </location>
</feature>
<feature type="transmembrane region" description="Helical" evidence="8">
    <location>
        <begin position="365"/>
        <end position="384"/>
    </location>
</feature>
<evidence type="ECO:0000256" key="2">
    <source>
        <dbReference type="ARBA" id="ARBA00010942"/>
    </source>
</evidence>
<dbReference type="PANTHER" id="PTHR32063:SF19">
    <property type="entry name" value="CATION EFFLUX SYSTEM PROTEIN CUSA"/>
    <property type="match status" value="1"/>
</dbReference>
<feature type="transmembrane region" description="Helical" evidence="8">
    <location>
        <begin position="874"/>
        <end position="891"/>
    </location>
</feature>
<feature type="transmembrane region" description="Helical" evidence="8">
    <location>
        <begin position="484"/>
        <end position="505"/>
    </location>
</feature>
<evidence type="ECO:0000256" key="4">
    <source>
        <dbReference type="ARBA" id="ARBA00022475"/>
    </source>
</evidence>
<comment type="subcellular location">
    <subcellularLocation>
        <location evidence="1">Cell membrane</location>
        <topology evidence="1">Multi-pass membrane protein</topology>
    </subcellularLocation>
</comment>
<evidence type="ECO:0000256" key="1">
    <source>
        <dbReference type="ARBA" id="ARBA00004651"/>
    </source>
</evidence>
<feature type="transmembrane region" description="Helical" evidence="8">
    <location>
        <begin position="342"/>
        <end position="358"/>
    </location>
</feature>
<evidence type="ECO:0000256" key="8">
    <source>
        <dbReference type="SAM" id="Phobius"/>
    </source>
</evidence>
<dbReference type="GO" id="GO:0042910">
    <property type="term" value="F:xenobiotic transmembrane transporter activity"/>
    <property type="evidence" value="ECO:0007669"/>
    <property type="project" value="TreeGrafter"/>
</dbReference>
<dbReference type="GO" id="GO:0008324">
    <property type="term" value="F:monoatomic cation transmembrane transporter activity"/>
    <property type="evidence" value="ECO:0007669"/>
    <property type="project" value="InterPro"/>
</dbReference>
<dbReference type="PRINTS" id="PR00702">
    <property type="entry name" value="ACRIFLAVINRP"/>
</dbReference>
<comment type="similarity">
    <text evidence="2">Belongs to the resistance-nodulation-cell division (RND) (TC 2.A.6) family.</text>
</comment>
<sequence>MIAALIRASVRARFFVLLATLGLVAIGVWAVRSTPVDALPDLSDVQVIIRTSYPGQAPQIVENQVTYPLTTTMLSVPGAKTVRGYSFFGDSFVYVLFEDGTDLYWARSRVLEYLNQVQSRLPASARPALGPDATGVGWIYEYALIDKTGRHDLSQLRGLQDWFLRYELKILPGVAEVASIGGMVRQYQVVLDPGKLAGYGVTHSQAVDAIQRANQEAGGSVLEMGEAEYMVRASGYLRTLDDFRAIPLRTAAGGIAITLGDVATLQVGPEMRRGVAELNGQGEVAGGVVILRSGKNARETIAAVKDKLQELKRSLPAGVEVVTTYDRSQLIDRAIENLTSKLAEEFVVVALVCALFLWHMRSALVVILTLPLGVLFAFVVMRIQGVNANIMSLGGIAIAIGAMVDAAVVMIENAHKHLERWEHENPGQKMTDQERWRIVTEAAVEVGPALFLSLVIITLSFVPVFALQAQEGRLFAPLAFTKSYAMAGAAILSVTLAPVLMGYLIRGRIPAENANPVNRWLTALYKPALDWVMRRPKTTLLVALLAFATTAWPLSQLGGEFIPHMDEGDLLYMPSALPGISAAKASELLQQTDRLIMTVPEVKTVFGKAGRAETATDPAPLEMFETTIQFKPREQWRAGMTPDKLVDELDRAVKVPGLANVWVPPIRNRIDMLATGIKSPIGVKVSGANLADLDRVAAAIEAVAKTTPGVSSALAERLTGGRYVDVDIDRAAAGRFGLNIADVQAIISGAVGGQTVGETVEGVARYPISVRYPRELRDSLEGLRTLPILTPGGQQITLGTVANVQIVDGPPMLKTESARPSTWVYVDVRGRDLTAVVKDLQHAVAQKVRLPPGVSVAYSGQFEYLQRAAERLKLVVPATLLIIFVLLYVTFGRFDEAALIMATLPFALTGGIWTLYVLGFHQSVATGVGFIALAGVSAEFGVVMLIYLKHALAERGPSPSQEDVEAAVRQGALLRVRPKAMTVAVILAGLAPILVGHGAGSEVMSRIAAPMIGGMLTAPLLSMLVIPAGYLLLRRRRLTNLSPTASTQGEFP</sequence>
<feature type="transmembrane region" description="Helical" evidence="8">
    <location>
        <begin position="538"/>
        <end position="555"/>
    </location>
</feature>
<dbReference type="NCBIfam" id="TIGR00914">
    <property type="entry name" value="2A0601"/>
    <property type="match status" value="1"/>
</dbReference>
<name>A0A941CY25_9CAUL</name>
<keyword evidence="6 8" id="KW-1133">Transmembrane helix</keyword>
<keyword evidence="3" id="KW-0813">Transport</keyword>
<evidence type="ECO:0000256" key="3">
    <source>
        <dbReference type="ARBA" id="ARBA00022448"/>
    </source>
</evidence>
<feature type="transmembrane region" description="Helical" evidence="8">
    <location>
        <begin position="438"/>
        <end position="464"/>
    </location>
</feature>
<keyword evidence="5 8" id="KW-0812">Transmembrane</keyword>
<keyword evidence="10" id="KW-1185">Reference proteome</keyword>
<evidence type="ECO:0000313" key="10">
    <source>
        <dbReference type="Proteomes" id="UP000622580"/>
    </source>
</evidence>
<proteinExistence type="inferred from homology"/>
<dbReference type="SUPFAM" id="SSF82714">
    <property type="entry name" value="Multidrug efflux transporter AcrB TolC docking domain, DN and DC subdomains"/>
    <property type="match status" value="2"/>
</dbReference>
<feature type="transmembrane region" description="Helical" evidence="8">
    <location>
        <begin position="980"/>
        <end position="999"/>
    </location>
</feature>
<dbReference type="Pfam" id="PF00873">
    <property type="entry name" value="ACR_tran"/>
    <property type="match status" value="1"/>
</dbReference>
<dbReference type="AlphaFoldDB" id="A0A941CY25"/>
<protein>
    <submittedName>
        <fullName evidence="9">Efflux RND transporter permease subunit</fullName>
    </submittedName>
</protein>